<evidence type="ECO:0000256" key="2">
    <source>
        <dbReference type="ARBA" id="ARBA00011680"/>
    </source>
</evidence>
<protein>
    <recommendedName>
        <fullName evidence="5">Nucleotidyl transferase domain-containing protein</fullName>
    </recommendedName>
</protein>
<keyword evidence="4" id="KW-0067">ATP-binding</keyword>
<dbReference type="InterPro" id="IPR029044">
    <property type="entry name" value="Nucleotide-diphossugar_trans"/>
</dbReference>
<gene>
    <name evidence="6" type="ORF">RND81_14G202100</name>
</gene>
<accession>A0AAW1GSG2</accession>
<dbReference type="InterPro" id="IPR005836">
    <property type="entry name" value="ADP_Glu_pyroP_CS"/>
</dbReference>
<comment type="similarity">
    <text evidence="1">Belongs to the bacterial/plant glucose-1-phosphate adenylyltransferase family.</text>
</comment>
<dbReference type="Pfam" id="PF00483">
    <property type="entry name" value="NTP_transferase"/>
    <property type="match status" value="1"/>
</dbReference>
<evidence type="ECO:0000313" key="7">
    <source>
        <dbReference type="Proteomes" id="UP001443914"/>
    </source>
</evidence>
<comment type="caution">
    <text evidence="6">The sequence shown here is derived from an EMBL/GenBank/DDBJ whole genome shotgun (WGS) entry which is preliminary data.</text>
</comment>
<dbReference type="PANTHER" id="PTHR43523:SF4">
    <property type="entry name" value="GLUCOSE-1-PHOSPHATE ADENYLYLTRANSFERASE LARGE SUBUNIT 3, CHLOROPLASTIC"/>
    <property type="match status" value="1"/>
</dbReference>
<comment type="subunit">
    <text evidence="2">Heterotetramer.</text>
</comment>
<proteinExistence type="inferred from homology"/>
<dbReference type="SUPFAM" id="SSF53448">
    <property type="entry name" value="Nucleotide-diphospho-sugar transferases"/>
    <property type="match status" value="1"/>
</dbReference>
<evidence type="ECO:0000256" key="4">
    <source>
        <dbReference type="ARBA" id="ARBA00022840"/>
    </source>
</evidence>
<organism evidence="6 7">
    <name type="scientific">Saponaria officinalis</name>
    <name type="common">Common soapwort</name>
    <name type="synonym">Lychnis saponaria</name>
    <dbReference type="NCBI Taxonomy" id="3572"/>
    <lineage>
        <taxon>Eukaryota</taxon>
        <taxon>Viridiplantae</taxon>
        <taxon>Streptophyta</taxon>
        <taxon>Embryophyta</taxon>
        <taxon>Tracheophyta</taxon>
        <taxon>Spermatophyta</taxon>
        <taxon>Magnoliopsida</taxon>
        <taxon>eudicotyledons</taxon>
        <taxon>Gunneridae</taxon>
        <taxon>Pentapetalae</taxon>
        <taxon>Caryophyllales</taxon>
        <taxon>Caryophyllaceae</taxon>
        <taxon>Caryophylleae</taxon>
        <taxon>Saponaria</taxon>
    </lineage>
</organism>
<dbReference type="Proteomes" id="UP001443914">
    <property type="component" value="Unassembled WGS sequence"/>
</dbReference>
<dbReference type="EMBL" id="JBDFQZ010000014">
    <property type="protein sequence ID" value="KAK9666666.1"/>
    <property type="molecule type" value="Genomic_DNA"/>
</dbReference>
<keyword evidence="3" id="KW-0547">Nucleotide-binding</keyword>
<dbReference type="GO" id="GO:0005978">
    <property type="term" value="P:glycogen biosynthetic process"/>
    <property type="evidence" value="ECO:0007669"/>
    <property type="project" value="InterPro"/>
</dbReference>
<evidence type="ECO:0000259" key="5">
    <source>
        <dbReference type="Pfam" id="PF00483"/>
    </source>
</evidence>
<dbReference type="InterPro" id="IPR011831">
    <property type="entry name" value="ADP-Glc_PPase"/>
</dbReference>
<dbReference type="GO" id="GO:0005524">
    <property type="term" value="F:ATP binding"/>
    <property type="evidence" value="ECO:0007669"/>
    <property type="project" value="UniProtKB-KW"/>
</dbReference>
<dbReference type="InterPro" id="IPR005835">
    <property type="entry name" value="NTP_transferase_dom"/>
</dbReference>
<evidence type="ECO:0000313" key="6">
    <source>
        <dbReference type="EMBL" id="KAK9666666.1"/>
    </source>
</evidence>
<sequence>MHLIRGFGCYSNSRTARQFVWLFEDARNKNIENVLILFGDQLYRMDYMELIQNHIDRNSDIIVLCVPVGESRASDYGLMKINNKTRVIQFWDKPTGAVLEEMRVDTQILGLSQDAALRNPYIASMGVYVFKTDVFLKLLTQVYPTANDFGSEILPSSVKEQNIQAYFFRDYWVDIDTLKSFYEANLALTKEVGLMKCVLAVNMF</sequence>
<dbReference type="Gene3D" id="3.90.550.10">
    <property type="entry name" value="Spore Coat Polysaccharide Biosynthesis Protein SpsA, Chain A"/>
    <property type="match status" value="1"/>
</dbReference>
<dbReference type="PANTHER" id="PTHR43523">
    <property type="entry name" value="GLUCOSE-1-PHOSPHATE ADENYLYLTRANSFERASE-RELATED"/>
    <property type="match status" value="1"/>
</dbReference>
<name>A0AAW1GSG2_SAPOF</name>
<dbReference type="AlphaFoldDB" id="A0AAW1GSG2"/>
<evidence type="ECO:0000256" key="1">
    <source>
        <dbReference type="ARBA" id="ARBA00010443"/>
    </source>
</evidence>
<feature type="domain" description="Nucleotidyl transferase" evidence="5">
    <location>
        <begin position="20"/>
        <end position="190"/>
    </location>
</feature>
<dbReference type="PROSITE" id="PS00810">
    <property type="entry name" value="ADP_GLC_PYROPHOSPH_3"/>
    <property type="match status" value="1"/>
</dbReference>
<keyword evidence="7" id="KW-1185">Reference proteome</keyword>
<reference evidence="6" key="1">
    <citation type="submission" date="2024-03" db="EMBL/GenBank/DDBJ databases">
        <title>WGS assembly of Saponaria officinalis var. Norfolk2.</title>
        <authorList>
            <person name="Jenkins J."/>
            <person name="Shu S."/>
            <person name="Grimwood J."/>
            <person name="Barry K."/>
            <person name="Goodstein D."/>
            <person name="Schmutz J."/>
            <person name="Leebens-Mack J."/>
            <person name="Osbourn A."/>
        </authorList>
    </citation>
    <scope>NUCLEOTIDE SEQUENCE [LARGE SCALE GENOMIC DNA]</scope>
    <source>
        <strain evidence="6">JIC</strain>
    </source>
</reference>
<dbReference type="GO" id="GO:0008878">
    <property type="term" value="F:glucose-1-phosphate adenylyltransferase activity"/>
    <property type="evidence" value="ECO:0007669"/>
    <property type="project" value="InterPro"/>
</dbReference>
<evidence type="ECO:0000256" key="3">
    <source>
        <dbReference type="ARBA" id="ARBA00022741"/>
    </source>
</evidence>